<keyword evidence="2" id="KW-0479">Metal-binding</keyword>
<dbReference type="GO" id="GO:0004519">
    <property type="term" value="F:endonuclease activity"/>
    <property type="evidence" value="ECO:0007669"/>
    <property type="project" value="UniProtKB-KW"/>
</dbReference>
<accession>I9P590</accession>
<evidence type="ECO:0000256" key="5">
    <source>
        <dbReference type="ARBA" id="ARBA00023157"/>
    </source>
</evidence>
<feature type="signal peptide" evidence="7">
    <location>
        <begin position="1"/>
        <end position="21"/>
    </location>
</feature>
<dbReference type="eggNOG" id="ENOG502Z82C">
    <property type="taxonomic scope" value="Bacteria"/>
</dbReference>
<keyword evidence="5" id="KW-1015">Disulfide bond</keyword>
<dbReference type="InterPro" id="IPR008947">
    <property type="entry name" value="PLipase_C/P1_nuclease_dom_sf"/>
</dbReference>
<evidence type="ECO:0000256" key="7">
    <source>
        <dbReference type="SAM" id="SignalP"/>
    </source>
</evidence>
<reference evidence="8 9" key="1">
    <citation type="journal article" date="2012" name="J. Bacteriol.">
        <title>Genome Sequence of Pectin-Degrading Alishewanella agri, Isolated from Landfill Soil.</title>
        <authorList>
            <person name="Kim J."/>
            <person name="Jung J."/>
            <person name="Sung J.S."/>
            <person name="Chun J."/>
            <person name="Park W."/>
        </authorList>
    </citation>
    <scope>NUCLEOTIDE SEQUENCE [LARGE SCALE GENOMIC DNA]</scope>
    <source>
        <strain evidence="8 9">BL06</strain>
    </source>
</reference>
<evidence type="ECO:0000313" key="9">
    <source>
        <dbReference type="Proteomes" id="UP000035062"/>
    </source>
</evidence>
<dbReference type="Proteomes" id="UP000035062">
    <property type="component" value="Unassembled WGS sequence"/>
</dbReference>
<evidence type="ECO:0000256" key="6">
    <source>
        <dbReference type="ARBA" id="ARBA00023180"/>
    </source>
</evidence>
<evidence type="ECO:0000256" key="1">
    <source>
        <dbReference type="ARBA" id="ARBA00022722"/>
    </source>
</evidence>
<dbReference type="GO" id="GO:0046872">
    <property type="term" value="F:metal ion binding"/>
    <property type="evidence" value="ECO:0007669"/>
    <property type="project" value="UniProtKB-KW"/>
</dbReference>
<dbReference type="STRING" id="1195246.AGRI_02353"/>
<gene>
    <name evidence="8" type="ORF">AGRI_02353</name>
</gene>
<protein>
    <submittedName>
        <fullName evidence="8">S1/P1 nuclease</fullName>
    </submittedName>
</protein>
<organism evidence="8 9">
    <name type="scientific">Alishewanella agri BL06</name>
    <dbReference type="NCBI Taxonomy" id="1195246"/>
    <lineage>
        <taxon>Bacteria</taxon>
        <taxon>Pseudomonadati</taxon>
        <taxon>Pseudomonadota</taxon>
        <taxon>Gammaproteobacteria</taxon>
        <taxon>Alteromonadales</taxon>
        <taxon>Alteromonadaceae</taxon>
        <taxon>Alishewanella</taxon>
    </lineage>
</organism>
<keyword evidence="6" id="KW-0325">Glycoprotein</keyword>
<name>I9P590_9ALTE</name>
<keyword evidence="7" id="KW-0732">Signal</keyword>
<dbReference type="AlphaFoldDB" id="I9P590"/>
<dbReference type="Gene3D" id="1.10.575.10">
    <property type="entry name" value="P1 Nuclease"/>
    <property type="match status" value="1"/>
</dbReference>
<keyword evidence="3" id="KW-0255">Endonuclease</keyword>
<keyword evidence="9" id="KW-1185">Reference proteome</keyword>
<dbReference type="GO" id="GO:0006308">
    <property type="term" value="P:DNA catabolic process"/>
    <property type="evidence" value="ECO:0007669"/>
    <property type="project" value="InterPro"/>
</dbReference>
<evidence type="ECO:0000256" key="2">
    <source>
        <dbReference type="ARBA" id="ARBA00022723"/>
    </source>
</evidence>
<dbReference type="RefSeq" id="WP_008983424.1">
    <property type="nucleotide sequence ID" value="NZ_AKKU01000003.1"/>
</dbReference>
<evidence type="ECO:0000313" key="8">
    <source>
        <dbReference type="EMBL" id="EIW90157.1"/>
    </source>
</evidence>
<dbReference type="Pfam" id="PF02265">
    <property type="entry name" value="S1-P1_nuclease"/>
    <property type="match status" value="1"/>
</dbReference>
<keyword evidence="1" id="KW-0540">Nuclease</keyword>
<comment type="caution">
    <text evidence="8">The sequence shown here is derived from an EMBL/GenBank/DDBJ whole genome shotgun (WGS) entry which is preliminary data.</text>
</comment>
<dbReference type="PANTHER" id="PTHR33146">
    <property type="entry name" value="ENDONUCLEASE 4"/>
    <property type="match status" value="1"/>
</dbReference>
<dbReference type="GO" id="GO:0016788">
    <property type="term" value="F:hydrolase activity, acting on ester bonds"/>
    <property type="evidence" value="ECO:0007669"/>
    <property type="project" value="InterPro"/>
</dbReference>
<dbReference type="InterPro" id="IPR003154">
    <property type="entry name" value="S1/P1nuclease"/>
</dbReference>
<dbReference type="GO" id="GO:0003676">
    <property type="term" value="F:nucleic acid binding"/>
    <property type="evidence" value="ECO:0007669"/>
    <property type="project" value="InterPro"/>
</dbReference>
<dbReference type="EMBL" id="AKKU01000003">
    <property type="protein sequence ID" value="EIW90157.1"/>
    <property type="molecule type" value="Genomic_DNA"/>
</dbReference>
<dbReference type="PANTHER" id="PTHR33146:SF26">
    <property type="entry name" value="ENDONUCLEASE 4"/>
    <property type="match status" value="1"/>
</dbReference>
<dbReference type="SUPFAM" id="SSF48537">
    <property type="entry name" value="Phospholipase C/P1 nuclease"/>
    <property type="match status" value="1"/>
</dbReference>
<feature type="chain" id="PRO_5003723325" evidence="7">
    <location>
        <begin position="22"/>
        <end position="262"/>
    </location>
</feature>
<evidence type="ECO:0000256" key="4">
    <source>
        <dbReference type="ARBA" id="ARBA00022801"/>
    </source>
</evidence>
<dbReference type="PATRIC" id="fig|1195246.3.peg.458"/>
<dbReference type="CDD" id="cd11010">
    <property type="entry name" value="S1-P1_nuclease"/>
    <property type="match status" value="1"/>
</dbReference>
<evidence type="ECO:0000256" key="3">
    <source>
        <dbReference type="ARBA" id="ARBA00022759"/>
    </source>
</evidence>
<keyword evidence="4" id="KW-0378">Hydrolase</keyword>
<proteinExistence type="predicted"/>
<sequence>MKYFSSILLLLACINSNTVWAWGQTGHRITGQIAEQWLSPEAKIAIGNILGPESLAEASTYPDDMRSAPGEFWQKTANPYHFVTLADGQHYHDTDCPPEGDSVSALKHFTRVLQRDDSTTADKQLALRFIVHLIGDLHQPLHVSSAKVKDKGGNAVPVTFFKRQTNLHKVWDSDLIDQQQLSFSEYASWLNAKITHEQHSNWSAGYYQQWVSESAALRDGVYPLSPELGWDYLYQHNPTVKVRLQQAGVRIAAHFNRVFSGN</sequence>